<dbReference type="STRING" id="1122214.Mame_04135"/>
<evidence type="ECO:0000256" key="7">
    <source>
        <dbReference type="RuleBase" id="RU369079"/>
    </source>
</evidence>
<comment type="function">
    <text evidence="7">Part of the tripartite ATP-independent periplasmic (TRAP) transport system.</text>
</comment>
<evidence type="ECO:0000256" key="4">
    <source>
        <dbReference type="ARBA" id="ARBA00022692"/>
    </source>
</evidence>
<keyword evidence="5 7" id="KW-1133">Transmembrane helix</keyword>
<keyword evidence="3 7" id="KW-0997">Cell inner membrane</keyword>
<dbReference type="NCBIfam" id="TIGR00786">
    <property type="entry name" value="dctM"/>
    <property type="match status" value="1"/>
</dbReference>
<dbReference type="OrthoDB" id="7912553at2"/>
<dbReference type="PIRSF" id="PIRSF006066">
    <property type="entry name" value="HI0050"/>
    <property type="match status" value="1"/>
</dbReference>
<comment type="subunit">
    <text evidence="7">The complex comprises the extracytoplasmic solute receptor protein and the two transmembrane proteins.</text>
</comment>
<dbReference type="PANTHER" id="PTHR33362:SF4">
    <property type="entry name" value="2,3-DIKETO-L-GULONATE TRAP TRANSPORTER LARGE PERMEASE PROTEIN YIAN"/>
    <property type="match status" value="1"/>
</dbReference>
<evidence type="ECO:0000256" key="2">
    <source>
        <dbReference type="ARBA" id="ARBA00022475"/>
    </source>
</evidence>
<name>A0A1U9Z6X1_9HYPH</name>
<feature type="transmembrane region" description="Helical" evidence="7">
    <location>
        <begin position="86"/>
        <end position="111"/>
    </location>
</feature>
<evidence type="ECO:0000313" key="10">
    <source>
        <dbReference type="Proteomes" id="UP000191135"/>
    </source>
</evidence>
<dbReference type="GO" id="GO:0005886">
    <property type="term" value="C:plasma membrane"/>
    <property type="evidence" value="ECO:0007669"/>
    <property type="project" value="UniProtKB-SubCell"/>
</dbReference>
<feature type="transmembrane region" description="Helical" evidence="7">
    <location>
        <begin position="397"/>
        <end position="420"/>
    </location>
</feature>
<dbReference type="InterPro" id="IPR004681">
    <property type="entry name" value="TRAP_DctM"/>
</dbReference>
<dbReference type="Proteomes" id="UP000191135">
    <property type="component" value="Chromosome"/>
</dbReference>
<reference evidence="9 10" key="1">
    <citation type="submission" date="2017-03" db="EMBL/GenBank/DDBJ databases">
        <title>Foreign affairs: Plasmid Transfer between Roseobacters and Rhizobia.</title>
        <authorList>
            <person name="Bartling P."/>
            <person name="Bunk B."/>
            <person name="Overmann J."/>
            <person name="Brinkmann H."/>
            <person name="Petersen J."/>
        </authorList>
    </citation>
    <scope>NUCLEOTIDE SEQUENCE [LARGE SCALE GENOMIC DNA]</scope>
    <source>
        <strain evidence="9 10">MACL11</strain>
    </source>
</reference>
<evidence type="ECO:0000256" key="6">
    <source>
        <dbReference type="ARBA" id="ARBA00023136"/>
    </source>
</evidence>
<feature type="transmembrane region" description="Helical" evidence="7">
    <location>
        <begin position="271"/>
        <end position="297"/>
    </location>
</feature>
<dbReference type="Pfam" id="PF06808">
    <property type="entry name" value="DctM"/>
    <property type="match status" value="1"/>
</dbReference>
<dbReference type="AlphaFoldDB" id="A0A1U9Z6X1"/>
<sequence length="426" mass="45092">MALIGIVFFALMLLGAPIAFAIGISGFTFFLTSDIMPVSIGVQKIATVSQSFPLLAVPFFVLAGHLMNESGITDRLFTFSKVAVGWMAGGLAQVSIILSTLMGGVSGSAVADAAMEARVLGPQMISNGYSKGYSSAVIAMSSLITATIPPSIGLILYGYVGQVSIGRLFMAGIVPGVLMMAFLMVAAWLVARKRNYVMSDMRKPTAGELGRAAWGAKWALLFPVLLIGSIRGGLFTPSEVGAFAVVYAILVGVFAHRVMTFETIKRAFGHALSDIGLIMLIILMSGMIGFAIIFLQVPQSVAGFMLESLANPVLIVTVILIGLFIAGLFFESTILVLLLTPILVPVVVKAGVDPVHFGILMMTIVTFGGMTPPVGVAMFTVCSLLDTKIEDYVKESWPFIAAIMALVALLLFVPGIVLFLPNLMYG</sequence>
<evidence type="ECO:0000256" key="3">
    <source>
        <dbReference type="ARBA" id="ARBA00022519"/>
    </source>
</evidence>
<dbReference type="RefSeq" id="WP_018064516.1">
    <property type="nucleotide sequence ID" value="NZ_AQWH01000007.1"/>
</dbReference>
<evidence type="ECO:0000256" key="5">
    <source>
        <dbReference type="ARBA" id="ARBA00022989"/>
    </source>
</evidence>
<accession>A0A1U9Z6X1</accession>
<feature type="transmembrane region" description="Helical" evidence="7">
    <location>
        <begin position="358"/>
        <end position="385"/>
    </location>
</feature>
<gene>
    <name evidence="9" type="primary">siaT_23</name>
    <name evidence="9" type="ORF">Mame_04135</name>
</gene>
<organism evidence="9 10">
    <name type="scientific">Martelella mediterranea DSM 17316</name>
    <dbReference type="NCBI Taxonomy" id="1122214"/>
    <lineage>
        <taxon>Bacteria</taxon>
        <taxon>Pseudomonadati</taxon>
        <taxon>Pseudomonadota</taxon>
        <taxon>Alphaproteobacteria</taxon>
        <taxon>Hyphomicrobiales</taxon>
        <taxon>Aurantimonadaceae</taxon>
        <taxon>Martelella</taxon>
    </lineage>
</organism>
<dbReference type="PANTHER" id="PTHR33362">
    <property type="entry name" value="SIALIC ACID TRAP TRANSPORTER PERMEASE PROTEIN SIAT-RELATED"/>
    <property type="match status" value="1"/>
</dbReference>
<feature type="transmembrane region" description="Helical" evidence="7">
    <location>
        <begin position="169"/>
        <end position="191"/>
    </location>
</feature>
<keyword evidence="4 7" id="KW-0812">Transmembrane</keyword>
<proteinExistence type="inferred from homology"/>
<keyword evidence="2" id="KW-1003">Cell membrane</keyword>
<evidence type="ECO:0000259" key="8">
    <source>
        <dbReference type="Pfam" id="PF06808"/>
    </source>
</evidence>
<dbReference type="EMBL" id="CP020330">
    <property type="protein sequence ID" value="AQZ53431.1"/>
    <property type="molecule type" value="Genomic_DNA"/>
</dbReference>
<feature type="transmembrane region" description="Helical" evidence="7">
    <location>
        <begin position="309"/>
        <end position="329"/>
    </location>
</feature>
<keyword evidence="10" id="KW-1185">Reference proteome</keyword>
<dbReference type="GO" id="GO:0022857">
    <property type="term" value="F:transmembrane transporter activity"/>
    <property type="evidence" value="ECO:0007669"/>
    <property type="project" value="UniProtKB-UniRule"/>
</dbReference>
<feature type="transmembrane region" description="Helical" evidence="7">
    <location>
        <begin position="132"/>
        <end position="157"/>
    </location>
</feature>
<dbReference type="KEGG" id="mmed:Mame_04135"/>
<feature type="transmembrane region" description="Helical" evidence="7">
    <location>
        <begin position="212"/>
        <end position="234"/>
    </location>
</feature>
<evidence type="ECO:0000256" key="1">
    <source>
        <dbReference type="ARBA" id="ARBA00004429"/>
    </source>
</evidence>
<comment type="subcellular location">
    <subcellularLocation>
        <location evidence="1 7">Cell inner membrane</location>
        <topology evidence="1 7">Multi-pass membrane protein</topology>
    </subcellularLocation>
</comment>
<dbReference type="InterPro" id="IPR010656">
    <property type="entry name" value="DctM"/>
</dbReference>
<feature type="domain" description="TRAP C4-dicarboxylate transport system permease DctM subunit" evidence="8">
    <location>
        <begin position="6"/>
        <end position="416"/>
    </location>
</feature>
<keyword evidence="6 7" id="KW-0472">Membrane</keyword>
<feature type="transmembrane region" description="Helical" evidence="7">
    <location>
        <begin position="45"/>
        <end position="66"/>
    </location>
</feature>
<feature type="transmembrane region" description="Helical" evidence="7">
    <location>
        <begin position="6"/>
        <end position="33"/>
    </location>
</feature>
<feature type="transmembrane region" description="Helical" evidence="7">
    <location>
        <begin position="240"/>
        <end position="259"/>
    </location>
</feature>
<keyword evidence="7" id="KW-0813">Transport</keyword>
<evidence type="ECO:0000313" key="9">
    <source>
        <dbReference type="EMBL" id="AQZ53431.1"/>
    </source>
</evidence>
<comment type="similarity">
    <text evidence="7">Belongs to the TRAP transporter large permease family.</text>
</comment>
<dbReference type="eggNOG" id="COG1593">
    <property type="taxonomic scope" value="Bacteria"/>
</dbReference>
<protein>
    <recommendedName>
        <fullName evidence="7">TRAP transporter large permease protein</fullName>
    </recommendedName>
</protein>